<evidence type="ECO:0000256" key="2">
    <source>
        <dbReference type="ARBA" id="ARBA00022679"/>
    </source>
</evidence>
<evidence type="ECO:0000256" key="1">
    <source>
        <dbReference type="ARBA" id="ARBA00022676"/>
    </source>
</evidence>
<keyword evidence="1" id="KW-0328">Glycosyltransferase</keyword>
<evidence type="ECO:0000259" key="4">
    <source>
        <dbReference type="Pfam" id="PF13439"/>
    </source>
</evidence>
<gene>
    <name evidence="5" type="ORF">SAMN05216283_10784</name>
</gene>
<dbReference type="RefSeq" id="WP_093920420.1">
    <property type="nucleotide sequence ID" value="NZ_FONW01000007.1"/>
</dbReference>
<dbReference type="STRING" id="655355.SAMN05216283_10784"/>
<dbReference type="CDD" id="cd03794">
    <property type="entry name" value="GT4_WbuB-like"/>
    <property type="match status" value="1"/>
</dbReference>
<proteinExistence type="predicted"/>
<dbReference type="InterPro" id="IPR001296">
    <property type="entry name" value="Glyco_trans_1"/>
</dbReference>
<dbReference type="InterPro" id="IPR028098">
    <property type="entry name" value="Glyco_trans_4-like_N"/>
</dbReference>
<evidence type="ECO:0000313" key="6">
    <source>
        <dbReference type="Proteomes" id="UP000198964"/>
    </source>
</evidence>
<organism evidence="5 6">
    <name type="scientific">Sunxiuqinia elliptica</name>
    <dbReference type="NCBI Taxonomy" id="655355"/>
    <lineage>
        <taxon>Bacteria</taxon>
        <taxon>Pseudomonadati</taxon>
        <taxon>Bacteroidota</taxon>
        <taxon>Bacteroidia</taxon>
        <taxon>Marinilabiliales</taxon>
        <taxon>Prolixibacteraceae</taxon>
        <taxon>Sunxiuqinia</taxon>
    </lineage>
</organism>
<dbReference type="PANTHER" id="PTHR12526">
    <property type="entry name" value="GLYCOSYLTRANSFERASE"/>
    <property type="match status" value="1"/>
</dbReference>
<dbReference type="GO" id="GO:0016757">
    <property type="term" value="F:glycosyltransferase activity"/>
    <property type="evidence" value="ECO:0007669"/>
    <property type="project" value="UniProtKB-KW"/>
</dbReference>
<feature type="domain" description="Glycosyltransferase subfamily 4-like N-terminal" evidence="4">
    <location>
        <begin position="17"/>
        <end position="161"/>
    </location>
</feature>
<dbReference type="EMBL" id="FONW01000007">
    <property type="protein sequence ID" value="SFF47635.1"/>
    <property type="molecule type" value="Genomic_DNA"/>
</dbReference>
<evidence type="ECO:0000313" key="5">
    <source>
        <dbReference type="EMBL" id="SFF47635.1"/>
    </source>
</evidence>
<reference evidence="5 6" key="1">
    <citation type="submission" date="2016-10" db="EMBL/GenBank/DDBJ databases">
        <authorList>
            <person name="de Groot N.N."/>
        </authorList>
    </citation>
    <scope>NUCLEOTIDE SEQUENCE [LARGE SCALE GENOMIC DNA]</scope>
    <source>
        <strain evidence="5 6">CGMCC 1.9156</strain>
    </source>
</reference>
<dbReference type="SUPFAM" id="SSF53756">
    <property type="entry name" value="UDP-Glycosyltransferase/glycogen phosphorylase"/>
    <property type="match status" value="1"/>
</dbReference>
<name>A0A1I2IYX1_9BACT</name>
<feature type="domain" description="Glycosyl transferase family 1" evidence="3">
    <location>
        <begin position="182"/>
        <end position="344"/>
    </location>
</feature>
<dbReference type="AlphaFoldDB" id="A0A1I2IYX1"/>
<evidence type="ECO:0000259" key="3">
    <source>
        <dbReference type="Pfam" id="PF00534"/>
    </source>
</evidence>
<keyword evidence="2 5" id="KW-0808">Transferase</keyword>
<keyword evidence="6" id="KW-1185">Reference proteome</keyword>
<protein>
    <submittedName>
        <fullName evidence="5">Glycosyltransferase involved in cell wall bisynthesis</fullName>
    </submittedName>
</protein>
<dbReference type="Pfam" id="PF00534">
    <property type="entry name" value="Glycos_transf_1"/>
    <property type="match status" value="1"/>
</dbReference>
<sequence length="369" mass="42801">MKKVILSVTNDLVTDNRVHKVALSLQQHGYQVMLVGRKLPKSMPMDFRPYNTWRLKLFFKKGPLFYAEYNMRLLSFLLARKADIFVANDLDSLPANFMAAKIKKKPLVYDSHELFTEVPELIGRHRTKAIWERIERLLLPRINYAYTVSQSIADFYQERYKTTFLVVRNLPHHEELMLVPHEKELANDGRKIVLYQGALNLGRGLEYAIKAMQYIDNTRLLIAGDGDITMALKQLTADLQLADRVTFLGKIPLAEMKYITAQADLGLSIEEDMGLNYRFALPNKLFDYIQQQVPVLVSNLPEMKRVVTNYGVGAILKDHEPHQLAQQLQEALFDRDLREKWIENLPQAARELCWEEEEKVLLSVFQKAH</sequence>
<dbReference type="PANTHER" id="PTHR12526:SF629">
    <property type="entry name" value="TEICHURONIC ACID BIOSYNTHESIS GLYCOSYLTRANSFERASE TUAH-RELATED"/>
    <property type="match status" value="1"/>
</dbReference>
<accession>A0A1I2IYX1</accession>
<dbReference type="Gene3D" id="3.40.50.2000">
    <property type="entry name" value="Glycogen Phosphorylase B"/>
    <property type="match status" value="2"/>
</dbReference>
<dbReference type="Pfam" id="PF13439">
    <property type="entry name" value="Glyco_transf_4"/>
    <property type="match status" value="1"/>
</dbReference>
<dbReference type="Proteomes" id="UP000198964">
    <property type="component" value="Unassembled WGS sequence"/>
</dbReference>